<proteinExistence type="predicted"/>
<dbReference type="Proteomes" id="UP000188937">
    <property type="component" value="Chromosome"/>
</dbReference>
<accession>A0A1U9KE29</accession>
<dbReference type="InterPro" id="IPR019289">
    <property type="entry name" value="Phage_tail_E/E"/>
</dbReference>
<dbReference type="KEGG" id="aace:A0U92_03620"/>
<dbReference type="EMBL" id="CP014692">
    <property type="protein sequence ID" value="AQS84008.1"/>
    <property type="molecule type" value="Genomic_DNA"/>
</dbReference>
<dbReference type="OrthoDB" id="7255679at2"/>
<name>A0A1U9KE29_ACEAC</name>
<reference evidence="1 2" key="1">
    <citation type="submission" date="2016-03" db="EMBL/GenBank/DDBJ databases">
        <title>Acetic acid bacteria sequencing.</title>
        <authorList>
            <person name="Brandt J."/>
            <person name="Jakob F."/>
            <person name="Vogel R.F."/>
        </authorList>
    </citation>
    <scope>NUCLEOTIDE SEQUENCE [LARGE SCALE GENOMIC DNA]</scope>
    <source>
        <strain evidence="1 2">TMW2.1153</strain>
    </source>
</reference>
<keyword evidence="2" id="KW-1185">Reference proteome</keyword>
<evidence type="ECO:0000313" key="2">
    <source>
        <dbReference type="Proteomes" id="UP000188937"/>
    </source>
</evidence>
<organism evidence="1 2">
    <name type="scientific">Acetobacter aceti</name>
    <dbReference type="NCBI Taxonomy" id="435"/>
    <lineage>
        <taxon>Bacteria</taxon>
        <taxon>Pseudomonadati</taxon>
        <taxon>Pseudomonadota</taxon>
        <taxon>Alphaproteobacteria</taxon>
        <taxon>Acetobacterales</taxon>
        <taxon>Acetobacteraceae</taxon>
        <taxon>Acetobacter</taxon>
        <taxon>Acetobacter subgen. Acetobacter</taxon>
    </lineage>
</organism>
<dbReference type="RefSeq" id="WP_077812044.1">
    <property type="nucleotide sequence ID" value="NZ_CP014692.1"/>
</dbReference>
<gene>
    <name evidence="1" type="ORF">A0U92_03620</name>
</gene>
<evidence type="ECO:0000313" key="1">
    <source>
        <dbReference type="EMBL" id="AQS84008.1"/>
    </source>
</evidence>
<protein>
    <recommendedName>
        <fullName evidence="3">Phage tail assembly protein</fullName>
    </recommendedName>
</protein>
<dbReference type="STRING" id="435.A0U92_03620"/>
<dbReference type="Pfam" id="PF10109">
    <property type="entry name" value="Phage_TAC_7"/>
    <property type="match status" value="2"/>
</dbReference>
<evidence type="ECO:0008006" key="3">
    <source>
        <dbReference type="Google" id="ProtNLM"/>
    </source>
</evidence>
<dbReference type="AlphaFoldDB" id="A0A1U9KE29"/>
<sequence length="225" mass="24733">MTHGPSDSDLMVVLDSSPNDCEIVREKSGEMLIRLDPPINGETHLTLKEPTVYQVKQAADVIGQRASSESVYDSQISLVSLVAGCSSELVNQMPTRKLDEAVAYVCSFEDNARRDMMDPDALDKIDLSLEKIIVFPKQIEGGGRSFSEMKLREPEVKERRRFKAAESGGSMSSIMRGEIQLVQDVSGWHPAAIMRMPISKFAEASDYLTGFFLGGQKTGKASPSI</sequence>